<feature type="chain" id="PRO_5036491851" description="MD-2-related lipid-recognition domain-containing protein" evidence="1">
    <location>
        <begin position="22"/>
        <end position="240"/>
    </location>
</feature>
<name>A0A8W8MT90_MAGGI</name>
<accession>A0A8W8MT90</accession>
<dbReference type="RefSeq" id="XP_034318116.1">
    <property type="nucleotide sequence ID" value="XM_034462225.2"/>
</dbReference>
<dbReference type="OrthoDB" id="6064683at2759"/>
<protein>
    <recommendedName>
        <fullName evidence="4">MD-2-related lipid-recognition domain-containing protein</fullName>
    </recommendedName>
</protein>
<dbReference type="Proteomes" id="UP000005408">
    <property type="component" value="Unassembled WGS sequence"/>
</dbReference>
<dbReference type="EnsemblMetazoa" id="G35229.1">
    <property type="protein sequence ID" value="G35229.1:cds"/>
    <property type="gene ID" value="G35229"/>
</dbReference>
<keyword evidence="3" id="KW-1185">Reference proteome</keyword>
<evidence type="ECO:0008006" key="4">
    <source>
        <dbReference type="Google" id="ProtNLM"/>
    </source>
</evidence>
<evidence type="ECO:0000256" key="1">
    <source>
        <dbReference type="SAM" id="SignalP"/>
    </source>
</evidence>
<proteinExistence type="predicted"/>
<organism evidence="2 3">
    <name type="scientific">Magallana gigas</name>
    <name type="common">Pacific oyster</name>
    <name type="synonym">Crassostrea gigas</name>
    <dbReference type="NCBI Taxonomy" id="29159"/>
    <lineage>
        <taxon>Eukaryota</taxon>
        <taxon>Metazoa</taxon>
        <taxon>Spiralia</taxon>
        <taxon>Lophotrochozoa</taxon>
        <taxon>Mollusca</taxon>
        <taxon>Bivalvia</taxon>
        <taxon>Autobranchia</taxon>
        <taxon>Pteriomorphia</taxon>
        <taxon>Ostreida</taxon>
        <taxon>Ostreoidea</taxon>
        <taxon>Ostreidae</taxon>
        <taxon>Magallana</taxon>
    </lineage>
</organism>
<sequence length="240" mass="27136">MDMPIQILAFLVVCICQYVCHEDVARRSPQNYATVNKKLKNKNFVQLGKKRIKAQGGDIEKFEIMRNNESLWSFLFAKTSTDAKFKYQKHRLSFVGPQGSDEADNNTGTAVACGPEGAHLNITWRPKVIDPYKCVRIYFDMISPTYFDKGQGILDIYLKGSPYPMYSVIRDTSCSFFKQLDPLIKCPLQKGVPIRFAIPYSKLTLQPVGSYTVVLNILSFEANPPPLFACVNFTLHIATS</sequence>
<dbReference type="GeneID" id="105343155"/>
<evidence type="ECO:0000313" key="2">
    <source>
        <dbReference type="EnsemblMetazoa" id="G35229.1:cds"/>
    </source>
</evidence>
<feature type="signal peptide" evidence="1">
    <location>
        <begin position="1"/>
        <end position="21"/>
    </location>
</feature>
<dbReference type="KEGG" id="crg:105343155"/>
<reference evidence="2" key="1">
    <citation type="submission" date="2022-08" db="UniProtKB">
        <authorList>
            <consortium name="EnsemblMetazoa"/>
        </authorList>
    </citation>
    <scope>IDENTIFICATION</scope>
    <source>
        <strain evidence="2">05x7-T-G4-1.051#20</strain>
    </source>
</reference>
<keyword evidence="1" id="KW-0732">Signal</keyword>
<dbReference type="AlphaFoldDB" id="A0A8W8MT90"/>
<evidence type="ECO:0000313" key="3">
    <source>
        <dbReference type="Proteomes" id="UP000005408"/>
    </source>
</evidence>